<gene>
    <name evidence="2" type="ORF">INT47_008098</name>
</gene>
<evidence type="ECO:0000313" key="2">
    <source>
        <dbReference type="EMBL" id="KAG2202126.1"/>
    </source>
</evidence>
<keyword evidence="3" id="KW-1185">Reference proteome</keyword>
<dbReference type="Proteomes" id="UP000603453">
    <property type="component" value="Unassembled WGS sequence"/>
</dbReference>
<name>A0A8H7R2U8_9FUNG</name>
<reference evidence="2" key="1">
    <citation type="submission" date="2020-12" db="EMBL/GenBank/DDBJ databases">
        <title>Metabolic potential, ecology and presence of endohyphal bacteria is reflected in genomic diversity of Mucoromycotina.</title>
        <authorList>
            <person name="Muszewska A."/>
            <person name="Okrasinska A."/>
            <person name="Steczkiewicz K."/>
            <person name="Drgas O."/>
            <person name="Orlowska M."/>
            <person name="Perlinska-Lenart U."/>
            <person name="Aleksandrzak-Piekarczyk T."/>
            <person name="Szatraj K."/>
            <person name="Zielenkiewicz U."/>
            <person name="Pilsyk S."/>
            <person name="Malc E."/>
            <person name="Mieczkowski P."/>
            <person name="Kruszewska J.S."/>
            <person name="Biernat P."/>
            <person name="Pawlowska J."/>
        </authorList>
    </citation>
    <scope>NUCLEOTIDE SEQUENCE</scope>
    <source>
        <strain evidence="2">WA0000017839</strain>
    </source>
</reference>
<dbReference type="PANTHER" id="PTHR19446">
    <property type="entry name" value="REVERSE TRANSCRIPTASES"/>
    <property type="match status" value="1"/>
</dbReference>
<dbReference type="PROSITE" id="PS50878">
    <property type="entry name" value="RT_POL"/>
    <property type="match status" value="1"/>
</dbReference>
<protein>
    <recommendedName>
        <fullName evidence="1">Reverse transcriptase domain-containing protein</fullName>
    </recommendedName>
</protein>
<dbReference type="AlphaFoldDB" id="A0A8H7R2U8"/>
<feature type="domain" description="Reverse transcriptase" evidence="1">
    <location>
        <begin position="1"/>
        <end position="232"/>
    </location>
</feature>
<sequence>MNDLISPQQMGFMPSRFIGENGKTLQAVMSIAEHTSSNAIGLLIDQEKAYDRIHPTYLAQMMTKFGIPSQIISSLCTLFFNTKIHININGHLSTPVLQQRGLGQGDPISPLLFNIVFDPFLRSVQQATDFQGFTFPESIAEPSPEPLKIMAYADDTLVFLQTHQDFVCLERLITQYTLASNAKLNFAETLAFSFSGKTSRYLTRYLNSRETLITSWHDRHSPNALTYLGYPLYFNASQKNLAIDLLIQKYNMDVIFILNVIYQSKTES</sequence>
<proteinExistence type="predicted"/>
<dbReference type="EMBL" id="JAEPRD010000064">
    <property type="protein sequence ID" value="KAG2202126.1"/>
    <property type="molecule type" value="Genomic_DNA"/>
</dbReference>
<accession>A0A8H7R2U8</accession>
<dbReference type="Pfam" id="PF00078">
    <property type="entry name" value="RVT_1"/>
    <property type="match status" value="1"/>
</dbReference>
<evidence type="ECO:0000313" key="3">
    <source>
        <dbReference type="Proteomes" id="UP000603453"/>
    </source>
</evidence>
<comment type="caution">
    <text evidence="2">The sequence shown here is derived from an EMBL/GenBank/DDBJ whole genome shotgun (WGS) entry which is preliminary data.</text>
</comment>
<dbReference type="InterPro" id="IPR043502">
    <property type="entry name" value="DNA/RNA_pol_sf"/>
</dbReference>
<evidence type="ECO:0000259" key="1">
    <source>
        <dbReference type="PROSITE" id="PS50878"/>
    </source>
</evidence>
<dbReference type="OrthoDB" id="5570375at2759"/>
<organism evidence="2 3">
    <name type="scientific">Mucor saturninus</name>
    <dbReference type="NCBI Taxonomy" id="64648"/>
    <lineage>
        <taxon>Eukaryota</taxon>
        <taxon>Fungi</taxon>
        <taxon>Fungi incertae sedis</taxon>
        <taxon>Mucoromycota</taxon>
        <taxon>Mucoromycotina</taxon>
        <taxon>Mucoromycetes</taxon>
        <taxon>Mucorales</taxon>
        <taxon>Mucorineae</taxon>
        <taxon>Mucoraceae</taxon>
        <taxon>Mucor</taxon>
    </lineage>
</organism>
<dbReference type="InterPro" id="IPR000477">
    <property type="entry name" value="RT_dom"/>
</dbReference>
<dbReference type="SUPFAM" id="SSF56672">
    <property type="entry name" value="DNA/RNA polymerases"/>
    <property type="match status" value="1"/>
</dbReference>